<evidence type="ECO:0000313" key="4">
    <source>
        <dbReference type="Proteomes" id="UP000680206"/>
    </source>
</evidence>
<reference evidence="3 4" key="1">
    <citation type="submission" date="2021-03" db="EMBL/GenBank/DDBJ databases">
        <title>Actinomadura violae sp. nov., isolated from lichen in Thailand.</title>
        <authorList>
            <person name="Kanchanasin P."/>
            <person name="Saeng-In P."/>
            <person name="Phongsopitanun W."/>
            <person name="Yuki M."/>
            <person name="Kudo T."/>
            <person name="Ohkuma M."/>
            <person name="Tanasupawat S."/>
        </authorList>
    </citation>
    <scope>NUCLEOTIDE SEQUENCE [LARGE SCALE GENOMIC DNA]</scope>
    <source>
        <strain evidence="3 4">LCR2-06</strain>
    </source>
</reference>
<name>A0ABS3RPD1_9ACTN</name>
<evidence type="ECO:0000259" key="2">
    <source>
        <dbReference type="Pfam" id="PF20028"/>
    </source>
</evidence>
<dbReference type="EMBL" id="JAGEPF010000008">
    <property type="protein sequence ID" value="MBO2458593.1"/>
    <property type="molecule type" value="Genomic_DNA"/>
</dbReference>
<dbReference type="Gene3D" id="2.40.10.120">
    <property type="match status" value="1"/>
</dbReference>
<proteinExistence type="predicted"/>
<dbReference type="InterPro" id="IPR045453">
    <property type="entry name" value="VMAP-M8"/>
</dbReference>
<comment type="caution">
    <text evidence="3">The sequence shown here is derived from an EMBL/GenBank/DDBJ whole genome shotgun (WGS) entry which is preliminary data.</text>
</comment>
<evidence type="ECO:0000313" key="3">
    <source>
        <dbReference type="EMBL" id="MBO2458593.1"/>
    </source>
</evidence>
<evidence type="ECO:0000259" key="1">
    <source>
        <dbReference type="Pfam" id="PF19969"/>
    </source>
</evidence>
<dbReference type="Pfam" id="PF20028">
    <property type="entry name" value="VMAP-C"/>
    <property type="match status" value="1"/>
</dbReference>
<feature type="domain" description="vWA-MoxR associated protein middle region 8" evidence="1">
    <location>
        <begin position="196"/>
        <end position="291"/>
    </location>
</feature>
<keyword evidence="4" id="KW-1185">Reference proteome</keyword>
<dbReference type="SUPFAM" id="SSF50494">
    <property type="entry name" value="Trypsin-like serine proteases"/>
    <property type="match status" value="1"/>
</dbReference>
<accession>A0ABS3RPD1</accession>
<dbReference type="RefSeq" id="WP_208240785.1">
    <property type="nucleotide sequence ID" value="NZ_JAGEPF010000008.1"/>
</dbReference>
<dbReference type="InterPro" id="IPR009003">
    <property type="entry name" value="Peptidase_S1_PA"/>
</dbReference>
<sequence>MDDWQWRAWVGTRDRGKLGAAFLVTPTRLLTCAHTVLGLDEARVGFPGLREDLPAKVVARGGWRRLGDDGDVAVLELAEPVPYEPARLADPEDVPELAGGGRTLGVYGFPIRSDDNERYATITTDPHWLVKQEWWQLQTAPGYALEEGYSGSAVYDTATGTVVGMVTNAELGDHDRAELGWMLPLSRIRTHWEELDDVLPLRWLTPDARGDLRRILDGIPYSGPLAADLERAAGRPPREEFRSAWASVRYVAEGWPHDPDRLARYLTALGRHLPGARRGKLDAWTARHLRPAPGEAEEEPASIIVRLERLTFDRSYDLTVHTWINGAEGPSQPTVRVPEGEVRGAVQDAVARTRQAVIGRRWMIEFAVPESWLGKPFEQWYVDARNKIPMRMYPVVVRDVDRLRPDSIRRDQAHQRWRVLTGRGRSDPRRVGCDAPRKGSAFHDWLEANTDYCVLVYGARPLRSWLTAALNNGVPVMLWPRTSCTDAAHHDCRGHRAAASLTAAIAGAPPADLPRIALDLRKEALQAPKDEPHCGRELTLLWDDPSRLPDPPLAMEV</sequence>
<protein>
    <submittedName>
        <fullName evidence="3">Trypsin-like peptidase domain-containing protein</fullName>
    </submittedName>
</protein>
<organism evidence="3 4">
    <name type="scientific">Actinomadura violacea</name>
    <dbReference type="NCBI Taxonomy" id="2819934"/>
    <lineage>
        <taxon>Bacteria</taxon>
        <taxon>Bacillati</taxon>
        <taxon>Actinomycetota</taxon>
        <taxon>Actinomycetes</taxon>
        <taxon>Streptosporangiales</taxon>
        <taxon>Thermomonosporaceae</taxon>
        <taxon>Actinomadura</taxon>
    </lineage>
</organism>
<dbReference type="Proteomes" id="UP000680206">
    <property type="component" value="Unassembled WGS sequence"/>
</dbReference>
<dbReference type="Pfam" id="PF19969">
    <property type="entry name" value="VMAP-M8"/>
    <property type="match status" value="1"/>
</dbReference>
<gene>
    <name evidence="3" type="ORF">J4709_13530</name>
</gene>
<feature type="domain" description="vWA-MoxR associated protein C-terminal" evidence="2">
    <location>
        <begin position="316"/>
        <end position="545"/>
    </location>
</feature>
<dbReference type="InterPro" id="IPR045450">
    <property type="entry name" value="VMAP_C"/>
</dbReference>
<dbReference type="Pfam" id="PF13365">
    <property type="entry name" value="Trypsin_2"/>
    <property type="match status" value="1"/>
</dbReference>